<organism evidence="1 2">
    <name type="scientific">Marivivens donghaensis</name>
    <dbReference type="NCBI Taxonomy" id="1699413"/>
    <lineage>
        <taxon>Bacteria</taxon>
        <taxon>Pseudomonadati</taxon>
        <taxon>Pseudomonadota</taxon>
        <taxon>Alphaproteobacteria</taxon>
        <taxon>Rhodobacterales</taxon>
        <taxon>Paracoccaceae</taxon>
        <taxon>Marivivens group</taxon>
        <taxon>Marivivens</taxon>
    </lineage>
</organism>
<sequence length="319" mass="32848">MTDTSTNLNLPFIQPAQAQKHVTHNEAIEVLDHVTQLVLAEVEALNPPAVVENGAVYALGAAPTGDWSGQGGKLACRSGNGWLFVTPQRGWQGWLDDGARQVVFDGTAWADIAAPDMLGVNTSADEQNRLAVSAPSTLLTHEGAGHQLKINKSEAGDTASLLFQTGWSARAEMGTTGSDDFAIKVSDDGANWNTGLSVDAATGWSKLARMSSGSVAVADDQLGVVQTPGAAGFVFITAVDSLNPSAPHSAIFVYDTGTSPELITMSVASGIANAGASALQGQSGADGLTNVAVRSGAILIENRSGQSLTYSLSFIGGHD</sequence>
<accession>A0ABX0W4C5</accession>
<name>A0ABX0W4C5_9RHOB</name>
<protein>
    <submittedName>
        <fullName evidence="1">DUF2793 domain-containing protein</fullName>
    </submittedName>
</protein>
<dbReference type="InterPro" id="IPR021251">
    <property type="entry name" value="DUF2793"/>
</dbReference>
<dbReference type="Proteomes" id="UP000709466">
    <property type="component" value="Unassembled WGS sequence"/>
</dbReference>
<evidence type="ECO:0000313" key="1">
    <source>
        <dbReference type="EMBL" id="NIY73767.1"/>
    </source>
</evidence>
<reference evidence="1 2" key="1">
    <citation type="submission" date="2020-03" db="EMBL/GenBank/DDBJ databases">
        <title>Bacterial isolates of synthetic phycosphere.</title>
        <authorList>
            <person name="Fu H."/>
            <person name="Moran M.A."/>
        </authorList>
    </citation>
    <scope>NUCLEOTIDE SEQUENCE [LARGE SCALE GENOMIC DNA]</scope>
    <source>
        <strain evidence="1 2">HF1</strain>
    </source>
</reference>
<comment type="caution">
    <text evidence="1">The sequence shown here is derived from an EMBL/GenBank/DDBJ whole genome shotgun (WGS) entry which is preliminary data.</text>
</comment>
<dbReference type="RefSeq" id="WP_167639153.1">
    <property type="nucleotide sequence ID" value="NZ_JAATOP010000013.1"/>
</dbReference>
<evidence type="ECO:0000313" key="2">
    <source>
        <dbReference type="Proteomes" id="UP000709466"/>
    </source>
</evidence>
<keyword evidence="2" id="KW-1185">Reference proteome</keyword>
<dbReference type="Pfam" id="PF10983">
    <property type="entry name" value="DUF2793"/>
    <property type="match status" value="1"/>
</dbReference>
<dbReference type="EMBL" id="JAATOP010000013">
    <property type="protein sequence ID" value="NIY73767.1"/>
    <property type="molecule type" value="Genomic_DNA"/>
</dbReference>
<proteinExistence type="predicted"/>
<gene>
    <name evidence="1" type="ORF">HCZ30_15160</name>
</gene>